<protein>
    <submittedName>
        <fullName evidence="1">Uncharacterized protein</fullName>
    </submittedName>
</protein>
<name>A0ACC3SCG0_9PEZI</name>
<accession>A0ACC3SCG0</accession>
<gene>
    <name evidence="1" type="ORF">M8818_005473</name>
</gene>
<dbReference type="Proteomes" id="UP001320706">
    <property type="component" value="Unassembled WGS sequence"/>
</dbReference>
<reference evidence="1" key="1">
    <citation type="submission" date="2024-02" db="EMBL/GenBank/DDBJ databases">
        <title>Metagenome Assembled Genome of Zalaria obscura JY119.</title>
        <authorList>
            <person name="Vighnesh L."/>
            <person name="Jagadeeshwari U."/>
            <person name="Venkata Ramana C."/>
            <person name="Sasikala C."/>
        </authorList>
    </citation>
    <scope>NUCLEOTIDE SEQUENCE</scope>
    <source>
        <strain evidence="1">JY119</strain>
    </source>
</reference>
<evidence type="ECO:0000313" key="2">
    <source>
        <dbReference type="Proteomes" id="UP001320706"/>
    </source>
</evidence>
<organism evidence="1 2">
    <name type="scientific">Zalaria obscura</name>
    <dbReference type="NCBI Taxonomy" id="2024903"/>
    <lineage>
        <taxon>Eukaryota</taxon>
        <taxon>Fungi</taxon>
        <taxon>Dikarya</taxon>
        <taxon>Ascomycota</taxon>
        <taxon>Pezizomycotina</taxon>
        <taxon>Dothideomycetes</taxon>
        <taxon>Dothideomycetidae</taxon>
        <taxon>Dothideales</taxon>
        <taxon>Zalariaceae</taxon>
        <taxon>Zalaria</taxon>
    </lineage>
</organism>
<comment type="caution">
    <text evidence="1">The sequence shown here is derived from an EMBL/GenBank/DDBJ whole genome shotgun (WGS) entry which is preliminary data.</text>
</comment>
<dbReference type="EMBL" id="JAMKPW020000033">
    <property type="protein sequence ID" value="KAK8201948.1"/>
    <property type="molecule type" value="Genomic_DNA"/>
</dbReference>
<evidence type="ECO:0000313" key="1">
    <source>
        <dbReference type="EMBL" id="KAK8201948.1"/>
    </source>
</evidence>
<sequence length="730" mass="78484">MSRPWQFEDQRPSSPLSVVVPSQRALHMLTTNSSDRPPQNAQQVQHTENHAGHDVSEVVQTEAPADAREETREVGHPTLSIPDKHASLPHVDRVASGQDDSSVPPTPITRDNSQSQSASDSSTGISPIMSRVPSAATAEAKARAAEARDATVPMIAEESSQPSSPSSRPMSDATLPGQIRGIPSPSHSRNTSGEVPASFQPGYRRSLGTPSPSNSPARSPEPVEADKRLSTPMTAEMTSDEQLPEPPSVPDPEPQPYVQYDVSAAETAEANKPADYSRRESDLALTASSSPDKESAAAAAASVDARHHFLRSHSPALPSSPTFKAYPRSPGPGPRSPGPMPLSGRESPGPGRVRELAGKYNEFEALSRQDSSNSLKSKSSMSSWGRSDDNKSLTRTGTMDSQAAESSTREPGIDLPDYDNGSGELLAPRPEPSRDPSFRPRLPGEWVSFVEAPGGATEESMQGLAPDPPDTIASEQEESSEHETPTKKAQDEETVGDSPSDMESDRLRREIMRELTPERHMQAVEEQKERDQAALDAPTNMMQTQSDELHLREPAEEEKIDDSFETHESDLLHPAASTFPPPQQKQVSQPPVAPVQQSVPTYAPAPAPSLGPASSSRPGLLDTRFSWETSNTSGGLFQAASEEQKPYERPTSGILHVMNTEGTELPEETRVTQRGPAETPASERHTRPPPGAQSSGGGRPPETLRYRGGQYAAQTRTLAASLLCQIQVLG</sequence>
<proteinExistence type="predicted"/>
<keyword evidence="2" id="KW-1185">Reference proteome</keyword>